<dbReference type="RefSeq" id="WP_243553548.1">
    <property type="nucleotide sequence ID" value="NZ_CP094528.1"/>
</dbReference>
<evidence type="ECO:0000313" key="9">
    <source>
        <dbReference type="Proteomes" id="UP000832097"/>
    </source>
</evidence>
<keyword evidence="3 5" id="KW-0547">Nucleotide-binding</keyword>
<comment type="similarity">
    <text evidence="5 6">Belongs to the adenylate kinase family.</text>
</comment>
<keyword evidence="5" id="KW-0963">Cytoplasm</keyword>
<evidence type="ECO:0000256" key="3">
    <source>
        <dbReference type="ARBA" id="ARBA00022741"/>
    </source>
</evidence>
<keyword evidence="4 5" id="KW-0418">Kinase</keyword>
<feature type="binding site" evidence="5">
    <location>
        <begin position="33"/>
        <end position="38"/>
    </location>
    <ligand>
        <name>ATP</name>
        <dbReference type="ChEBI" id="CHEBI:30616"/>
    </ligand>
</feature>
<feature type="binding site" evidence="5">
    <location>
        <position position="150"/>
    </location>
    <ligand>
        <name>ATP</name>
        <dbReference type="ChEBI" id="CHEBI:30616"/>
    </ligand>
</feature>
<feature type="binding site" evidence="5">
    <location>
        <position position="59"/>
    </location>
    <ligand>
        <name>AMP</name>
        <dbReference type="ChEBI" id="CHEBI:456215"/>
    </ligand>
</feature>
<dbReference type="InterPro" id="IPR027417">
    <property type="entry name" value="P-loop_NTPase"/>
</dbReference>
<evidence type="ECO:0000256" key="5">
    <source>
        <dbReference type="HAMAP-Rule" id="MF_00235"/>
    </source>
</evidence>
<dbReference type="PROSITE" id="PS00113">
    <property type="entry name" value="ADENYLATE_KINASE"/>
    <property type="match status" value="1"/>
</dbReference>
<evidence type="ECO:0000256" key="1">
    <source>
        <dbReference type="ARBA" id="ARBA00022679"/>
    </source>
</evidence>
<dbReference type="Proteomes" id="UP000832097">
    <property type="component" value="Chromosome"/>
</dbReference>
<feature type="binding site" evidence="5">
    <location>
        <position position="156"/>
    </location>
    <ligand>
        <name>AMP</name>
        <dbReference type="ChEBI" id="CHEBI:456215"/>
    </ligand>
</feature>
<feature type="binding site" evidence="5">
    <location>
        <begin position="108"/>
        <end position="111"/>
    </location>
    <ligand>
        <name>AMP</name>
        <dbReference type="ChEBI" id="CHEBI:456215"/>
    </ligand>
</feature>
<evidence type="ECO:0000256" key="4">
    <source>
        <dbReference type="ARBA" id="ARBA00022777"/>
    </source>
</evidence>
<name>A0ABY4BUN6_9MICO</name>
<evidence type="ECO:0000313" key="8">
    <source>
        <dbReference type="EMBL" id="UOE42609.1"/>
    </source>
</evidence>
<comment type="pathway">
    <text evidence="5">Purine metabolism; AMP biosynthesis via salvage pathway; AMP from ADP: step 1/1.</text>
</comment>
<feature type="binding site" evidence="5">
    <location>
        <position position="167"/>
    </location>
    <ligand>
        <name>AMP</name>
        <dbReference type="ChEBI" id="CHEBI:456215"/>
    </ligand>
</feature>
<reference evidence="8 9" key="1">
    <citation type="submission" date="2022-03" db="EMBL/GenBank/DDBJ databases">
        <title>Mucilaginibacter sp. isolated from the gut of Protaetia brevitarsis seulensis larvae.</title>
        <authorList>
            <person name="Won M."/>
            <person name="Kim S.-J."/>
            <person name="Kwon S.-W."/>
        </authorList>
    </citation>
    <scope>NUCLEOTIDE SEQUENCE [LARGE SCALE GENOMIC DNA]</scope>
    <source>
        <strain evidence="8 9">CFWR-12</strain>
    </source>
</reference>
<sequence length="225" mass="23942">MTLPFGRAQDERQAQDGVSSTRSARFLIVGPQGSGKGTQGILVAQAFGVPQVSTGDIFRANISGGTDLGKRVQSIIEAGDLVPDELTSELVRDRLSQADAAEGFLLDGYPRNQGQVADLDAFLAARGEALDAVIELDVPREESIARISQRAIEQGRTDDTEEVIANRLAIYERETAPILDVYRARGVVDRIDGVGTLDEVTDRIFQALAVRGLVAVHPGSAAASA</sequence>
<comment type="function">
    <text evidence="5">Catalyzes the reversible transfer of the terminal phosphate group between ATP and AMP. Plays an important role in cellular energy homeostasis and in adenine nucleotide metabolism.</text>
</comment>
<dbReference type="PANTHER" id="PTHR23359">
    <property type="entry name" value="NUCLEOTIDE KINASE"/>
    <property type="match status" value="1"/>
</dbReference>
<dbReference type="InterPro" id="IPR000850">
    <property type="entry name" value="Adenylat/UMP-CMP_kin"/>
</dbReference>
<feature type="binding site" evidence="5">
    <location>
        <position position="115"/>
    </location>
    <ligand>
        <name>AMP</name>
        <dbReference type="ChEBI" id="CHEBI:456215"/>
    </ligand>
</feature>
<accession>A0ABY4BUN6</accession>
<keyword evidence="1 5" id="KW-0808">Transferase</keyword>
<dbReference type="HAMAP" id="MF_00235">
    <property type="entry name" value="Adenylate_kinase_Adk"/>
    <property type="match status" value="1"/>
</dbReference>
<comment type="domain">
    <text evidence="5">Consists of three domains, a large central CORE domain and two small peripheral domains, NMPbind and LID, which undergo movements during catalysis. The LID domain closes over the site of phosphoryl transfer upon ATP binding. Assembling and dissambling the active center during each catalytic cycle provides an effective means to prevent ATP hydrolysis.</text>
</comment>
<evidence type="ECO:0000256" key="7">
    <source>
        <dbReference type="RuleBase" id="RU003331"/>
    </source>
</evidence>
<evidence type="ECO:0000256" key="2">
    <source>
        <dbReference type="ARBA" id="ARBA00022727"/>
    </source>
</evidence>
<proteinExistence type="inferred from homology"/>
<evidence type="ECO:0000256" key="6">
    <source>
        <dbReference type="RuleBase" id="RU003330"/>
    </source>
</evidence>
<organism evidence="8 9">
    <name type="scientific">Agromyces larvae</name>
    <dbReference type="NCBI Taxonomy" id="2929802"/>
    <lineage>
        <taxon>Bacteria</taxon>
        <taxon>Bacillati</taxon>
        <taxon>Actinomycetota</taxon>
        <taxon>Actinomycetes</taxon>
        <taxon>Micrococcales</taxon>
        <taxon>Microbacteriaceae</taxon>
        <taxon>Agromyces</taxon>
    </lineage>
</organism>
<dbReference type="EMBL" id="CP094528">
    <property type="protein sequence ID" value="UOE42609.1"/>
    <property type="molecule type" value="Genomic_DNA"/>
</dbReference>
<keyword evidence="2 5" id="KW-0545">Nucleotide biosynthesis</keyword>
<gene>
    <name evidence="5" type="primary">adk</name>
    <name evidence="8" type="ORF">MTO99_10410</name>
</gene>
<keyword evidence="5 7" id="KW-0067">ATP-binding</keyword>
<dbReference type="Gene3D" id="3.40.50.300">
    <property type="entry name" value="P-loop containing nucleotide triphosphate hydrolases"/>
    <property type="match status" value="1"/>
</dbReference>
<dbReference type="NCBIfam" id="NF001381">
    <property type="entry name" value="PRK00279.1-3"/>
    <property type="match status" value="1"/>
</dbReference>
<dbReference type="EC" id="2.7.4.3" evidence="5 7"/>
<dbReference type="NCBIfam" id="NF011105">
    <property type="entry name" value="PRK14532.1"/>
    <property type="match status" value="1"/>
</dbReference>
<comment type="subunit">
    <text evidence="5 7">Monomer.</text>
</comment>
<dbReference type="NCBIfam" id="NF011100">
    <property type="entry name" value="PRK14527.1"/>
    <property type="match status" value="1"/>
</dbReference>
<feature type="binding site" evidence="5">
    <location>
        <begin position="80"/>
        <end position="82"/>
    </location>
    <ligand>
        <name>AMP</name>
        <dbReference type="ChEBI" id="CHEBI:456215"/>
    </ligand>
</feature>
<dbReference type="InterPro" id="IPR033690">
    <property type="entry name" value="Adenylat_kinase_CS"/>
</dbReference>
<dbReference type="CDD" id="cd01428">
    <property type="entry name" value="ADK"/>
    <property type="match status" value="1"/>
</dbReference>
<feature type="region of interest" description="NMP" evidence="5">
    <location>
        <begin position="53"/>
        <end position="82"/>
    </location>
</feature>
<dbReference type="SUPFAM" id="SSF52540">
    <property type="entry name" value="P-loop containing nucleoside triphosphate hydrolases"/>
    <property type="match status" value="1"/>
</dbReference>
<protein>
    <recommendedName>
        <fullName evidence="5 7">Adenylate kinase</fullName>
        <shortName evidence="5">AK</shortName>
        <ecNumber evidence="5 7">2.7.4.3</ecNumber>
    </recommendedName>
    <alternativeName>
        <fullName evidence="5">ATP-AMP transphosphorylase</fullName>
    </alternativeName>
    <alternativeName>
        <fullName evidence="5">ATP:AMP phosphotransferase</fullName>
    </alternativeName>
    <alternativeName>
        <fullName evidence="5">Adenylate monophosphate kinase</fullName>
    </alternativeName>
</protein>
<dbReference type="GO" id="GO:0004017">
    <property type="term" value="F:AMP kinase activity"/>
    <property type="evidence" value="ECO:0007669"/>
    <property type="project" value="UniProtKB-EC"/>
</dbReference>
<comment type="subcellular location">
    <subcellularLocation>
        <location evidence="5 7">Cytoplasm</location>
    </subcellularLocation>
</comment>
<dbReference type="Pfam" id="PF00406">
    <property type="entry name" value="ADK"/>
    <property type="match status" value="1"/>
</dbReference>
<feature type="binding site" evidence="5">
    <location>
        <position position="195"/>
    </location>
    <ligand>
        <name>ATP</name>
        <dbReference type="ChEBI" id="CHEBI:30616"/>
    </ligand>
</feature>
<comment type="catalytic activity">
    <reaction evidence="5 7">
        <text>AMP + ATP = 2 ADP</text>
        <dbReference type="Rhea" id="RHEA:12973"/>
        <dbReference type="ChEBI" id="CHEBI:30616"/>
        <dbReference type="ChEBI" id="CHEBI:456215"/>
        <dbReference type="ChEBI" id="CHEBI:456216"/>
        <dbReference type="EC" id="2.7.4.3"/>
    </reaction>
</comment>
<keyword evidence="9" id="KW-1185">Reference proteome</keyword>
<feature type="binding site" evidence="5">
    <location>
        <position position="54"/>
    </location>
    <ligand>
        <name>AMP</name>
        <dbReference type="ChEBI" id="CHEBI:456215"/>
    </ligand>
</feature>
<comment type="caution">
    <text evidence="5">Lacks conserved residue(s) required for the propagation of feature annotation.</text>
</comment>
<dbReference type="PRINTS" id="PR00094">
    <property type="entry name" value="ADENYLTKNASE"/>
</dbReference>